<proteinExistence type="predicted"/>
<evidence type="ECO:0000313" key="2">
    <source>
        <dbReference type="EMBL" id="KPC17988.1"/>
    </source>
</evidence>
<name>A0ABR5KQG9_PSEAV</name>
<reference evidence="1" key="1">
    <citation type="submission" date="2015-07" db="EMBL/GenBank/DDBJ databases">
        <authorList>
            <person name="O'Brien H.E."/>
            <person name="Thakur S."/>
            <person name="Gong Y."/>
            <person name="Wang P.W."/>
            <person name="Guttman D.S."/>
        </authorList>
    </citation>
    <scope>NUCLEOTIDE SEQUENCE</scope>
    <source>
        <strain evidence="1">107</strain>
    </source>
</reference>
<dbReference type="EMBL" id="LGLK01000057">
    <property type="protein sequence ID" value="KPC17988.1"/>
    <property type="molecule type" value="Genomic_DNA"/>
</dbReference>
<protein>
    <submittedName>
        <fullName evidence="1">Uncharacterized protein</fullName>
    </submittedName>
</protein>
<sequence length="54" mass="6440">MVYDLERLVDTYEDDQAGVADRIFDRLFSDAAVEQDISRRKTQHEIHVMMDECY</sequence>
<evidence type="ECO:0000313" key="3">
    <source>
        <dbReference type="Proteomes" id="UP000037943"/>
    </source>
</evidence>
<evidence type="ECO:0000313" key="1">
    <source>
        <dbReference type="EMBL" id="KPC17029.1"/>
    </source>
</evidence>
<dbReference type="Proteomes" id="UP000037943">
    <property type="component" value="Unassembled WGS sequence"/>
</dbReference>
<comment type="caution">
    <text evidence="1">The sequence shown here is derived from an EMBL/GenBank/DDBJ whole genome shotgun (WGS) entry which is preliminary data.</text>
</comment>
<reference evidence="1 3" key="2">
    <citation type="submission" date="2015-10" db="EMBL/GenBank/DDBJ databases">
        <title>Comparative genomics and high-throughput reverse genetic screens identify a new phytobacterial MAMP and an Arabidopsis receptor required for immune elicitation.</title>
        <authorList>
            <person name="Mott G.A."/>
            <person name="Thakur S."/>
            <person name="Wang P.W."/>
            <person name="Desveaux D."/>
            <person name="Guttman D.S."/>
        </authorList>
    </citation>
    <scope>NUCLEOTIDE SEQUENCE [LARGE SCALE GENOMIC DNA]</scope>
    <source>
        <strain evidence="1 3">107</strain>
    </source>
</reference>
<keyword evidence="3" id="KW-1185">Reference proteome</keyword>
<dbReference type="EMBL" id="LGLK01000057">
    <property type="protein sequence ID" value="KPC17029.1"/>
    <property type="molecule type" value="Genomic_DNA"/>
</dbReference>
<organism evidence="1 3">
    <name type="scientific">Pseudomonas amygdali pv. lachrymans</name>
    <name type="common">Pseudomonas syringae pv. lachrymans</name>
    <dbReference type="NCBI Taxonomy" id="53707"/>
    <lineage>
        <taxon>Bacteria</taxon>
        <taxon>Pseudomonadati</taxon>
        <taxon>Pseudomonadota</taxon>
        <taxon>Gammaproteobacteria</taxon>
        <taxon>Pseudomonadales</taxon>
        <taxon>Pseudomonadaceae</taxon>
        <taxon>Pseudomonas</taxon>
        <taxon>Pseudomonas amygdali</taxon>
    </lineage>
</organism>
<gene>
    <name evidence="1" type="ORF">AC499_0231</name>
    <name evidence="2" type="ORF">AC499_1190</name>
</gene>
<accession>A0ABR5KQG9</accession>